<reference evidence="2" key="1">
    <citation type="journal article" date="2019" name="Int. J. Syst. Evol. Microbiol.">
        <title>The Global Catalogue of Microorganisms (GCM) 10K type strain sequencing project: providing services to taxonomists for standard genome sequencing and annotation.</title>
        <authorList>
            <consortium name="The Broad Institute Genomics Platform"/>
            <consortium name="The Broad Institute Genome Sequencing Center for Infectious Disease"/>
            <person name="Wu L."/>
            <person name="Ma J."/>
        </authorList>
    </citation>
    <scope>NUCLEOTIDE SEQUENCE [LARGE SCALE GENOMIC DNA]</scope>
    <source>
        <strain evidence="2">CCUG 50349</strain>
    </source>
</reference>
<gene>
    <name evidence="1" type="ORF">ACFO3U_04385</name>
</gene>
<protein>
    <submittedName>
        <fullName evidence="1">Uncharacterized protein</fullName>
    </submittedName>
</protein>
<proteinExistence type="predicted"/>
<sequence length="48" mass="6037">MAKENKEYNYGFIPLQRTILEWQWYQNSNVARLFIHILLKSNFRYERN</sequence>
<name>A0ABV9P561_9FLAO</name>
<dbReference type="RefSeq" id="WP_379738514.1">
    <property type="nucleotide sequence ID" value="NZ_JBHSGW010000002.1"/>
</dbReference>
<keyword evidence="2" id="KW-1185">Reference proteome</keyword>
<evidence type="ECO:0000313" key="2">
    <source>
        <dbReference type="Proteomes" id="UP001595885"/>
    </source>
</evidence>
<comment type="caution">
    <text evidence="1">The sequence shown here is derived from an EMBL/GenBank/DDBJ whole genome shotgun (WGS) entry which is preliminary data.</text>
</comment>
<organism evidence="1 2">
    <name type="scientific">Flavobacterium ponti</name>
    <dbReference type="NCBI Taxonomy" id="665133"/>
    <lineage>
        <taxon>Bacteria</taxon>
        <taxon>Pseudomonadati</taxon>
        <taxon>Bacteroidota</taxon>
        <taxon>Flavobacteriia</taxon>
        <taxon>Flavobacteriales</taxon>
        <taxon>Flavobacteriaceae</taxon>
        <taxon>Flavobacterium</taxon>
    </lineage>
</organism>
<evidence type="ECO:0000313" key="1">
    <source>
        <dbReference type="EMBL" id="MFC4739222.1"/>
    </source>
</evidence>
<dbReference type="EMBL" id="JBHSGW010000002">
    <property type="protein sequence ID" value="MFC4739222.1"/>
    <property type="molecule type" value="Genomic_DNA"/>
</dbReference>
<accession>A0ABV9P561</accession>
<dbReference type="Proteomes" id="UP001595885">
    <property type="component" value="Unassembled WGS sequence"/>
</dbReference>